<name>A0ABZ2CUL4_9CAUD</name>
<keyword evidence="2" id="KW-0472">Membrane</keyword>
<keyword evidence="1" id="KW-0175">Coiled coil</keyword>
<evidence type="ECO:0000256" key="1">
    <source>
        <dbReference type="SAM" id="Coils"/>
    </source>
</evidence>
<feature type="transmembrane region" description="Helical" evidence="2">
    <location>
        <begin position="14"/>
        <end position="37"/>
    </location>
</feature>
<evidence type="ECO:0000256" key="2">
    <source>
        <dbReference type="SAM" id="Phobius"/>
    </source>
</evidence>
<reference evidence="3 4" key="1">
    <citation type="submission" date="2024-01" db="EMBL/GenBank/DDBJ databases">
        <authorList>
            <person name="Wang Y."/>
            <person name="Lin M."/>
        </authorList>
    </citation>
    <scope>NUCLEOTIDE SEQUENCE [LARGE SCALE GENOMIC DNA]</scope>
</reference>
<keyword evidence="2" id="KW-0812">Transmembrane</keyword>
<evidence type="ECO:0000313" key="4">
    <source>
        <dbReference type="Proteomes" id="UP001333037"/>
    </source>
</evidence>
<keyword evidence="2" id="KW-1133">Transmembrane helix</keyword>
<keyword evidence="4" id="KW-1185">Reference proteome</keyword>
<dbReference type="EMBL" id="PP226939">
    <property type="protein sequence ID" value="WVX92082.1"/>
    <property type="molecule type" value="Genomic_DNA"/>
</dbReference>
<dbReference type="Proteomes" id="UP001333037">
    <property type="component" value="Segment"/>
</dbReference>
<proteinExistence type="predicted"/>
<accession>A0ABZ2CUL4</accession>
<sequence>MISNTLTAAQHHEVFTHLLALVAILGAIIIVMGVTLVKMWVRKDSIRSFEARHAHLEDDYLQLQARLRNADSSLMATMRTAERERQEMGTTISNLRAQLRKATSKGETIADLTFNCRGYSGAKRFRVSANVAKLEVQERDTEIVVVEHFMDGSKLHSKFQRSDIQGGVFVRYAD</sequence>
<organism evidence="3 4">
    <name type="scientific">Aeromonas phage phiA014S</name>
    <dbReference type="NCBI Taxonomy" id="3119845"/>
    <lineage>
        <taxon>Viruses</taxon>
        <taxon>Duplodnaviria</taxon>
        <taxon>Heunggongvirae</taxon>
        <taxon>Uroviricota</taxon>
        <taxon>Caudoviricetes</taxon>
        <taxon>Autographivirales</taxon>
        <taxon>Autotranscriptaviridae</taxon>
        <taxon>Studiervirinae</taxon>
        <taxon>Coryciavirus</taxon>
        <taxon>Coryciavirus A014S</taxon>
    </lineage>
</organism>
<evidence type="ECO:0000313" key="3">
    <source>
        <dbReference type="EMBL" id="WVX92082.1"/>
    </source>
</evidence>
<feature type="coiled-coil region" evidence="1">
    <location>
        <begin position="46"/>
        <end position="98"/>
    </location>
</feature>
<protein>
    <submittedName>
        <fullName evidence="3">Uncharacterized protein</fullName>
    </submittedName>
</protein>